<dbReference type="Proteomes" id="UP001571476">
    <property type="component" value="Unassembled WGS sequence"/>
</dbReference>
<dbReference type="RefSeq" id="WP_372563716.1">
    <property type="nucleotide sequence ID" value="NZ_JBGOSP010000010.1"/>
</dbReference>
<keyword evidence="1" id="KW-0812">Transmembrane</keyword>
<organism evidence="2 3">
    <name type="scientific">Streptomyces aureus</name>
    <dbReference type="NCBI Taxonomy" id="193461"/>
    <lineage>
        <taxon>Bacteria</taxon>
        <taxon>Bacillati</taxon>
        <taxon>Actinomycetota</taxon>
        <taxon>Actinomycetes</taxon>
        <taxon>Kitasatosporales</taxon>
        <taxon>Streptomycetaceae</taxon>
        <taxon>Streptomyces</taxon>
    </lineage>
</organism>
<name>A0ABV4SLV3_9ACTN</name>
<reference evidence="2 3" key="1">
    <citation type="submission" date="2024-08" db="EMBL/GenBank/DDBJ databases">
        <title>Genome sequence of Streptomyces aureus CACIA-1.46HGO.</title>
        <authorList>
            <person name="Evangelista-Martinez Z."/>
        </authorList>
    </citation>
    <scope>NUCLEOTIDE SEQUENCE [LARGE SCALE GENOMIC DNA]</scope>
    <source>
        <strain evidence="2 3">CACIA-1.46HGO</strain>
    </source>
</reference>
<protein>
    <recommendedName>
        <fullName evidence="4">Transmembrane protein</fullName>
    </recommendedName>
</protein>
<feature type="transmembrane region" description="Helical" evidence="1">
    <location>
        <begin position="68"/>
        <end position="94"/>
    </location>
</feature>
<keyword evidence="1" id="KW-0472">Membrane</keyword>
<gene>
    <name evidence="2" type="ORF">ACEG43_21010</name>
</gene>
<comment type="caution">
    <text evidence="2">The sequence shown here is derived from an EMBL/GenBank/DDBJ whole genome shotgun (WGS) entry which is preliminary data.</text>
</comment>
<accession>A0ABV4SLV3</accession>
<evidence type="ECO:0008006" key="4">
    <source>
        <dbReference type="Google" id="ProtNLM"/>
    </source>
</evidence>
<evidence type="ECO:0000313" key="3">
    <source>
        <dbReference type="Proteomes" id="UP001571476"/>
    </source>
</evidence>
<sequence>MTEHEQSTAAWSPRMSDAEANAEARRIIDDVYRPVRQMPTHFTDATPAPSFGDAEPVRQDDRRIVPAWAAGIAVASIGIGAGVTGIGCGAWLVLKGLSSMTITGVLALCAPFVGLAVAALAIGAAVSKAKSGSSKHVYQGPVTKHTHVSTHTRGTFSRTRNTFHG</sequence>
<evidence type="ECO:0000256" key="1">
    <source>
        <dbReference type="SAM" id="Phobius"/>
    </source>
</evidence>
<proteinExistence type="predicted"/>
<keyword evidence="1" id="KW-1133">Transmembrane helix</keyword>
<dbReference type="EMBL" id="JBGOSP010000010">
    <property type="protein sequence ID" value="MFA3838624.1"/>
    <property type="molecule type" value="Genomic_DNA"/>
</dbReference>
<evidence type="ECO:0000313" key="2">
    <source>
        <dbReference type="EMBL" id="MFA3838624.1"/>
    </source>
</evidence>
<keyword evidence="3" id="KW-1185">Reference proteome</keyword>
<feature type="transmembrane region" description="Helical" evidence="1">
    <location>
        <begin position="100"/>
        <end position="126"/>
    </location>
</feature>